<protein>
    <submittedName>
        <fullName evidence="1">Uncharacterized protein</fullName>
    </submittedName>
</protein>
<comment type="caution">
    <text evidence="1">The sequence shown here is derived from an EMBL/GenBank/DDBJ whole genome shotgun (WGS) entry which is preliminary data.</text>
</comment>
<dbReference type="Proteomes" id="UP001145114">
    <property type="component" value="Unassembled WGS sequence"/>
</dbReference>
<evidence type="ECO:0000313" key="1">
    <source>
        <dbReference type="EMBL" id="KAJ1680075.1"/>
    </source>
</evidence>
<keyword evidence="2" id="KW-1185">Reference proteome</keyword>
<evidence type="ECO:0000313" key="2">
    <source>
        <dbReference type="Proteomes" id="UP001145114"/>
    </source>
</evidence>
<organism evidence="1 2">
    <name type="scientific">Spiromyces aspiralis</name>
    <dbReference type="NCBI Taxonomy" id="68401"/>
    <lineage>
        <taxon>Eukaryota</taxon>
        <taxon>Fungi</taxon>
        <taxon>Fungi incertae sedis</taxon>
        <taxon>Zoopagomycota</taxon>
        <taxon>Kickxellomycotina</taxon>
        <taxon>Kickxellomycetes</taxon>
        <taxon>Kickxellales</taxon>
        <taxon>Kickxellaceae</taxon>
        <taxon>Spiromyces</taxon>
    </lineage>
</organism>
<gene>
    <name evidence="1" type="ORF">EV182_000734</name>
</gene>
<reference evidence="1" key="1">
    <citation type="submission" date="2022-06" db="EMBL/GenBank/DDBJ databases">
        <title>Phylogenomic reconstructions and comparative analyses of Kickxellomycotina fungi.</title>
        <authorList>
            <person name="Reynolds N.K."/>
            <person name="Stajich J.E."/>
            <person name="Barry K."/>
            <person name="Grigoriev I.V."/>
            <person name="Crous P."/>
            <person name="Smith M.E."/>
        </authorList>
    </citation>
    <scope>NUCLEOTIDE SEQUENCE</scope>
    <source>
        <strain evidence="1">RSA 2271</strain>
    </source>
</reference>
<accession>A0ACC1HTZ5</accession>
<proteinExistence type="predicted"/>
<name>A0ACC1HTZ5_9FUNG</name>
<dbReference type="EMBL" id="JAMZIH010000056">
    <property type="protein sequence ID" value="KAJ1680075.1"/>
    <property type="molecule type" value="Genomic_DNA"/>
</dbReference>
<sequence>MPAQQPDEIANSVDFISFADIESDANSSNDDASDLGIIDREIRARSGSSPRPKIGKRKRGQVQTDSESDSSVVSMDMGEGDNSDAGATPKSLEEGEIMPLDETKAGHREEYLYCYDGQPLPQWLVGRKRLGRGQNPSINTMLNEEVETFVQYISPTPEEHQLRQWVVLKLQRSLDRLYSAKEGLEAKVEVFGSFETMLYLPTGDIDVTVVIRDKKSGRMVDVPNMSKLLYRMAGLLKKTGFSKSCEVIAKARVPIIKTNEAITGIAIDISVNAVSGLGSASIVRDFVEKSYPGSLRPMVLVIKQFLLQRGMNEVYTGGMGSYAVVLLLVSLLQIHPKCQSGEIDPAKNLGVLLCEFFELYGKRFNYERVGISVAGGGRYIDKRTVGFLQERQPYLLSIEDPHDATNDVTKGTFGIKRIKHTFSGAFDLLCNAIYTYHQVRANGYALHEDIPDLGSGKKHQRRSKASPDRSRKRGRPIVSRYSIDPYAPVSFLSSILQIPSSTTKFRRKMAEIFYSNKFQNELGVTFNPDFMLSGPSWESELALSDKRAYVEGKGHASSRYAKDMSELKFDFASKDREPAMPPPARQQGPIYISDSEDDSEHREGYGDGITMNITDGRNDTAAATLELASSPQSRTVSSSNDDETKGIPPPPRIRPRMPQHWAAGATTRGGRGGGGKRSGLKRGGKFRQARLANKK</sequence>